<dbReference type="Pfam" id="PF11051">
    <property type="entry name" value="Mannosyl_trans3"/>
    <property type="match status" value="2"/>
</dbReference>
<dbReference type="RefSeq" id="XP_040720986.1">
    <property type="nucleotide sequence ID" value="XM_040854897.1"/>
</dbReference>
<organism evidence="12 13">
    <name type="scientific">Pseudomassariella vexata</name>
    <dbReference type="NCBI Taxonomy" id="1141098"/>
    <lineage>
        <taxon>Eukaryota</taxon>
        <taxon>Fungi</taxon>
        <taxon>Dikarya</taxon>
        <taxon>Ascomycota</taxon>
        <taxon>Pezizomycotina</taxon>
        <taxon>Sordariomycetes</taxon>
        <taxon>Xylariomycetidae</taxon>
        <taxon>Amphisphaeriales</taxon>
        <taxon>Pseudomassariaceae</taxon>
        <taxon>Pseudomassariella</taxon>
    </lineage>
</organism>
<feature type="region of interest" description="Disordered" evidence="10">
    <location>
        <begin position="84"/>
        <end position="110"/>
    </location>
</feature>
<dbReference type="GeneID" id="63771109"/>
<sequence>MRRALLTLPFALLLLLFLDQPSHYFPLPATTTTSSTTGSSSDGGLSSFFRPARPISGHAHLHSPTVQSFWRLLRDELFRLTPAVDPIHQPDDGKVTGEDQAPENLDNHPRPSLIYLDEITKTTLRTSHDAMLKFARGQASSELPFQVRTRGIVTTAGGSYFGMVVVSLRMLRSTGSKLPVTVFLDTHKDYDPLVCGEVLPDLNAECVVLSDLLDTAPPSTPLLRYQYKVFAILFSPFQEVLFLDADAFPAHNPDQLFDTQPYKSTGLVTWPDFWVSTASPLIFDITRVKAPPLAARKSSEAGILLYDKARHATDLLMALYYNFFGPDLYYPLLAQGAAGEGDKDTFLHAATVIGAEWYDVKSPVTVMGRWLNDTWHSFGMKQADPAEEWNINETSKLDPGKTLNDLHQSTLKTARPFFIHNNIVKFDIERILEPGSALFDINEAGHLQRVWGPQQDVIQDFGYDVEQVLWTELIVTACQLMTMRDCRRMKDLAAGVLAVP</sequence>
<dbReference type="GO" id="GO:0000026">
    <property type="term" value="F:alpha-1,2-mannosyltransferase activity"/>
    <property type="evidence" value="ECO:0007669"/>
    <property type="project" value="TreeGrafter"/>
</dbReference>
<dbReference type="STRING" id="1141098.A0A1Y2EJ96"/>
<evidence type="ECO:0000256" key="1">
    <source>
        <dbReference type="ARBA" id="ARBA00004323"/>
    </source>
</evidence>
<evidence type="ECO:0000256" key="2">
    <source>
        <dbReference type="ARBA" id="ARBA00004922"/>
    </source>
</evidence>
<accession>A0A1Y2EJ96</accession>
<keyword evidence="6" id="KW-0735">Signal-anchor</keyword>
<keyword evidence="13" id="KW-1185">Reference proteome</keyword>
<keyword evidence="9" id="KW-0472">Membrane</keyword>
<dbReference type="InParanoid" id="A0A1Y2EJ96"/>
<evidence type="ECO:0000256" key="5">
    <source>
        <dbReference type="ARBA" id="ARBA00022692"/>
    </source>
</evidence>
<dbReference type="InterPro" id="IPR022751">
    <property type="entry name" value="Alpha_mannosyltransferase"/>
</dbReference>
<feature type="compositionally biased region" description="Basic and acidic residues" evidence="10">
    <location>
        <begin position="88"/>
        <end position="97"/>
    </location>
</feature>
<comment type="pathway">
    <text evidence="2">Protein modification; protein glycosylation.</text>
</comment>
<comment type="similarity">
    <text evidence="3">Belongs to the MNN1/MNT family.</text>
</comment>
<feature type="signal peptide" evidence="11">
    <location>
        <begin position="1"/>
        <end position="24"/>
    </location>
</feature>
<evidence type="ECO:0000256" key="8">
    <source>
        <dbReference type="ARBA" id="ARBA00023034"/>
    </source>
</evidence>
<keyword evidence="7" id="KW-1133">Transmembrane helix</keyword>
<dbReference type="OrthoDB" id="4484309at2759"/>
<dbReference type="FunCoup" id="A0A1Y2EJ96">
    <property type="interactions" value="64"/>
</dbReference>
<dbReference type="Proteomes" id="UP000193689">
    <property type="component" value="Unassembled WGS sequence"/>
</dbReference>
<keyword evidence="5" id="KW-0812">Transmembrane</keyword>
<evidence type="ECO:0000256" key="7">
    <source>
        <dbReference type="ARBA" id="ARBA00022989"/>
    </source>
</evidence>
<dbReference type="GO" id="GO:0046354">
    <property type="term" value="P:mannan biosynthetic process"/>
    <property type="evidence" value="ECO:0007669"/>
    <property type="project" value="TreeGrafter"/>
</dbReference>
<keyword evidence="8" id="KW-0333">Golgi apparatus</keyword>
<reference evidence="12 13" key="1">
    <citation type="submission" date="2016-07" db="EMBL/GenBank/DDBJ databases">
        <title>Pervasive Adenine N6-methylation of Active Genes in Fungi.</title>
        <authorList>
            <consortium name="DOE Joint Genome Institute"/>
            <person name="Mondo S.J."/>
            <person name="Dannebaum R.O."/>
            <person name="Kuo R.C."/>
            <person name="Labutti K."/>
            <person name="Haridas S."/>
            <person name="Kuo A."/>
            <person name="Salamov A."/>
            <person name="Ahrendt S.R."/>
            <person name="Lipzen A."/>
            <person name="Sullivan W."/>
            <person name="Andreopoulos W.B."/>
            <person name="Clum A."/>
            <person name="Lindquist E."/>
            <person name="Daum C."/>
            <person name="Ramamoorthy G.K."/>
            <person name="Gryganskyi A."/>
            <person name="Culley D."/>
            <person name="Magnuson J.K."/>
            <person name="James T.Y."/>
            <person name="O'Malley M.A."/>
            <person name="Stajich J.E."/>
            <person name="Spatafora J.W."/>
            <person name="Visel A."/>
            <person name="Grigoriev I.V."/>
        </authorList>
    </citation>
    <scope>NUCLEOTIDE SEQUENCE [LARGE SCALE GENOMIC DNA]</scope>
    <source>
        <strain evidence="12 13">CBS 129021</strain>
    </source>
</reference>
<dbReference type="PANTHER" id="PTHR31646">
    <property type="entry name" value="ALPHA-1,2-MANNOSYLTRANSFERASE MNN2"/>
    <property type="match status" value="1"/>
</dbReference>
<feature type="chain" id="PRO_5012802018" evidence="11">
    <location>
        <begin position="25"/>
        <end position="500"/>
    </location>
</feature>
<evidence type="ECO:0000256" key="9">
    <source>
        <dbReference type="ARBA" id="ARBA00023136"/>
    </source>
</evidence>
<evidence type="ECO:0000256" key="4">
    <source>
        <dbReference type="ARBA" id="ARBA00022679"/>
    </source>
</evidence>
<protein>
    <submittedName>
        <fullName evidence="12">Mannosyltransferase putative-domain-containing protein</fullName>
    </submittedName>
</protein>
<comment type="subcellular location">
    <subcellularLocation>
        <location evidence="1">Golgi apparatus membrane</location>
        <topology evidence="1">Single-pass type II membrane protein</topology>
    </subcellularLocation>
</comment>
<name>A0A1Y2EJ96_9PEZI</name>
<evidence type="ECO:0000313" key="12">
    <source>
        <dbReference type="EMBL" id="ORY71394.1"/>
    </source>
</evidence>
<comment type="caution">
    <text evidence="12">The sequence shown here is derived from an EMBL/GenBank/DDBJ whole genome shotgun (WGS) entry which is preliminary data.</text>
</comment>
<evidence type="ECO:0000256" key="3">
    <source>
        <dbReference type="ARBA" id="ARBA00009105"/>
    </source>
</evidence>
<proteinExistence type="inferred from homology"/>
<gene>
    <name evidence="12" type="ORF">BCR38DRAFT_329666</name>
</gene>
<dbReference type="AlphaFoldDB" id="A0A1Y2EJ96"/>
<evidence type="ECO:0000256" key="10">
    <source>
        <dbReference type="SAM" id="MobiDB-lite"/>
    </source>
</evidence>
<keyword evidence="4 12" id="KW-0808">Transferase</keyword>
<keyword evidence="12" id="KW-0328">Glycosyltransferase</keyword>
<dbReference type="PANTHER" id="PTHR31646:SF1">
    <property type="entry name" value="ALPHA-1,2-MANNOSYLTRANSFERASE MNN2"/>
    <property type="match status" value="1"/>
</dbReference>
<evidence type="ECO:0000256" key="11">
    <source>
        <dbReference type="SAM" id="SignalP"/>
    </source>
</evidence>
<dbReference type="InterPro" id="IPR029044">
    <property type="entry name" value="Nucleotide-diphossugar_trans"/>
</dbReference>
<dbReference type="EMBL" id="MCFJ01000001">
    <property type="protein sequence ID" value="ORY71394.1"/>
    <property type="molecule type" value="Genomic_DNA"/>
</dbReference>
<evidence type="ECO:0000256" key="6">
    <source>
        <dbReference type="ARBA" id="ARBA00022968"/>
    </source>
</evidence>
<dbReference type="GO" id="GO:0000139">
    <property type="term" value="C:Golgi membrane"/>
    <property type="evidence" value="ECO:0007669"/>
    <property type="project" value="UniProtKB-SubCell"/>
</dbReference>
<evidence type="ECO:0000313" key="13">
    <source>
        <dbReference type="Proteomes" id="UP000193689"/>
    </source>
</evidence>
<dbReference type="SUPFAM" id="SSF53448">
    <property type="entry name" value="Nucleotide-diphospho-sugar transferases"/>
    <property type="match status" value="1"/>
</dbReference>
<keyword evidence="11" id="KW-0732">Signal</keyword>